<gene>
    <name evidence="5" type="ORF">GIB67_020229</name>
</gene>
<comment type="subcellular location">
    <subcellularLocation>
        <location evidence="1">Membrane</location>
        <topology evidence="1">Multi-pass membrane protein</topology>
    </subcellularLocation>
</comment>
<evidence type="ECO:0000256" key="2">
    <source>
        <dbReference type="ARBA" id="ARBA00022692"/>
    </source>
</evidence>
<dbReference type="EMBL" id="JACGCM010000304">
    <property type="protein sequence ID" value="KAF6174047.1"/>
    <property type="molecule type" value="Genomic_DNA"/>
</dbReference>
<reference evidence="5 6" key="1">
    <citation type="journal article" date="2020" name="IScience">
        <title>Genome Sequencing of the Endangered Kingdonia uniflora (Circaeasteraceae, Ranunculales) Reveals Potential Mechanisms of Evolutionary Specialization.</title>
        <authorList>
            <person name="Sun Y."/>
            <person name="Deng T."/>
            <person name="Zhang A."/>
            <person name="Moore M.J."/>
            <person name="Landis J.B."/>
            <person name="Lin N."/>
            <person name="Zhang H."/>
            <person name="Zhang X."/>
            <person name="Huang J."/>
            <person name="Zhang X."/>
            <person name="Sun H."/>
            <person name="Wang H."/>
        </authorList>
    </citation>
    <scope>NUCLEOTIDE SEQUENCE [LARGE SCALE GENOMIC DNA]</scope>
    <source>
        <strain evidence="5">TB1705</strain>
        <tissue evidence="5">Leaf</tissue>
    </source>
</reference>
<evidence type="ECO:0000256" key="3">
    <source>
        <dbReference type="ARBA" id="ARBA00022989"/>
    </source>
</evidence>
<keyword evidence="3" id="KW-1133">Transmembrane helix</keyword>
<dbReference type="Proteomes" id="UP000541444">
    <property type="component" value="Unassembled WGS sequence"/>
</dbReference>
<dbReference type="PANTHER" id="PTHR15371:SF24">
    <property type="entry name" value="MITOCHONDRIAL IMPORT INNER MEMBRANE TRANSLOCASE SUBUNIT TIM23-3"/>
    <property type="match status" value="1"/>
</dbReference>
<protein>
    <recommendedName>
        <fullName evidence="7">Mitochondrial import inner membrane translocase subunit TIM23</fullName>
    </recommendedName>
</protein>
<dbReference type="GO" id="GO:0008320">
    <property type="term" value="F:protein transmembrane transporter activity"/>
    <property type="evidence" value="ECO:0007669"/>
    <property type="project" value="TreeGrafter"/>
</dbReference>
<keyword evidence="2" id="KW-0812">Transmembrane</keyword>
<evidence type="ECO:0000313" key="5">
    <source>
        <dbReference type="EMBL" id="KAF6174047.1"/>
    </source>
</evidence>
<accession>A0A7J7P3K9</accession>
<organism evidence="5 6">
    <name type="scientific">Kingdonia uniflora</name>
    <dbReference type="NCBI Taxonomy" id="39325"/>
    <lineage>
        <taxon>Eukaryota</taxon>
        <taxon>Viridiplantae</taxon>
        <taxon>Streptophyta</taxon>
        <taxon>Embryophyta</taxon>
        <taxon>Tracheophyta</taxon>
        <taxon>Spermatophyta</taxon>
        <taxon>Magnoliopsida</taxon>
        <taxon>Ranunculales</taxon>
        <taxon>Circaeasteraceae</taxon>
        <taxon>Kingdonia</taxon>
    </lineage>
</organism>
<evidence type="ECO:0000313" key="6">
    <source>
        <dbReference type="Proteomes" id="UP000541444"/>
    </source>
</evidence>
<evidence type="ECO:0000256" key="4">
    <source>
        <dbReference type="ARBA" id="ARBA00023136"/>
    </source>
</evidence>
<name>A0A7J7P3K9_9MAGN</name>
<dbReference type="Pfam" id="PF02466">
    <property type="entry name" value="Tim17"/>
    <property type="match status" value="1"/>
</dbReference>
<proteinExistence type="predicted"/>
<evidence type="ECO:0008006" key="7">
    <source>
        <dbReference type="Google" id="ProtNLM"/>
    </source>
</evidence>
<comment type="caution">
    <text evidence="5">The sequence shown here is derived from an EMBL/GenBank/DDBJ whole genome shotgun (WGS) entry which is preliminary data.</text>
</comment>
<dbReference type="AlphaFoldDB" id="A0A7J7P3K9"/>
<evidence type="ECO:0000256" key="1">
    <source>
        <dbReference type="ARBA" id="ARBA00004141"/>
    </source>
</evidence>
<dbReference type="OrthoDB" id="159299at2759"/>
<keyword evidence="4" id="KW-0472">Membrane</keyword>
<keyword evidence="6" id="KW-1185">Reference proteome</keyword>
<dbReference type="GO" id="GO:0030150">
    <property type="term" value="P:protein import into mitochondrial matrix"/>
    <property type="evidence" value="ECO:0007669"/>
    <property type="project" value="TreeGrafter"/>
</dbReference>
<dbReference type="InterPro" id="IPR045238">
    <property type="entry name" value="Tim23-like"/>
</dbReference>
<dbReference type="PANTHER" id="PTHR15371">
    <property type="entry name" value="TIM23"/>
    <property type="match status" value="1"/>
</dbReference>
<dbReference type="GO" id="GO:0005744">
    <property type="term" value="C:TIM23 mitochondrial import inner membrane translocase complex"/>
    <property type="evidence" value="ECO:0007669"/>
    <property type="project" value="TreeGrafter"/>
</dbReference>
<sequence length="211" mass="22541">MAESNNPQDQKYRGYHPYQDLQVPIHNLYKLPITPEYLFQEEAIVQRRSWGENLQYYTGTGYLSGAILGGTKGSFEGFKAAEKGDSMKLRLNRILNSGGQTGRKFGNTVGVLGLIFAGLESFTVQLRDTDDVLNSVLAGLGTGALYKAASGPRSAVVAGAIGGLAAGAAVAGKQISVWDNGVKFIIATFDKIGNVTCNLICRLVPHNVPMG</sequence>